<proteinExistence type="predicted"/>
<dbReference type="Proteomes" id="UP001231649">
    <property type="component" value="Chromosome 30"/>
</dbReference>
<evidence type="ECO:0000313" key="2">
    <source>
        <dbReference type="Proteomes" id="UP001231649"/>
    </source>
</evidence>
<dbReference type="EMBL" id="CM056806">
    <property type="protein sequence ID" value="KAJ8704826.1"/>
    <property type="molecule type" value="Genomic_DNA"/>
</dbReference>
<gene>
    <name evidence="1" type="ORF">PYW08_012146</name>
</gene>
<sequence length="415" mass="45261">MLNNSFKMYKLTQINNLLRKTIAHNAKRKVYNLSNSYSCICGQIYLKKEGPNHRYEVSRIYSTQSDQHRQKVVIETQTPKIVYDKLGGKVLPDPDEIAEKAGFWKAKIDPYVKLARWDRPIGVYLLYWPCAWSIAIASVAGTVPLQSSLQTAGLFLVGAGLMRGAGCTINDLWDRDVDAKVERTKTRPLVTGAVTETQAVVFLAAQLSLALAVLLQLNCYSILLGASSMLLVVTYPLAKRFTNYPQIFLGATFNWGALLGYSAIQGSIDLAVCAPLYIGALAWTVVYDTIYAHQDKEDDMKVGIKSTALTFGAHTRPALAACLGVSAACLAGAGHAAALGLPYQLAVLAYTAHAAQQIYTLDTENPEDCASKFKSNSQVGAIILMGILAGGYKQYLDNRADNINHEDTTKGCLFS</sequence>
<reference evidence="1" key="1">
    <citation type="submission" date="2023-03" db="EMBL/GenBank/DDBJ databases">
        <title>Chromosome-level genomes of two armyworms, Mythimna separata and Mythimna loreyi, provide insights into the biosynthesis and reception of sex pheromones.</title>
        <authorList>
            <person name="Zhao H."/>
        </authorList>
    </citation>
    <scope>NUCLEOTIDE SEQUENCE</scope>
    <source>
        <strain evidence="1">BeijingLab</strain>
    </source>
</reference>
<evidence type="ECO:0000313" key="1">
    <source>
        <dbReference type="EMBL" id="KAJ8704826.1"/>
    </source>
</evidence>
<accession>A0ACC2PZV1</accession>
<keyword evidence="2" id="KW-1185">Reference proteome</keyword>
<name>A0ACC2PZV1_9NEOP</name>
<organism evidence="1 2">
    <name type="scientific">Mythimna loreyi</name>
    <dbReference type="NCBI Taxonomy" id="667449"/>
    <lineage>
        <taxon>Eukaryota</taxon>
        <taxon>Metazoa</taxon>
        <taxon>Ecdysozoa</taxon>
        <taxon>Arthropoda</taxon>
        <taxon>Hexapoda</taxon>
        <taxon>Insecta</taxon>
        <taxon>Pterygota</taxon>
        <taxon>Neoptera</taxon>
        <taxon>Endopterygota</taxon>
        <taxon>Lepidoptera</taxon>
        <taxon>Glossata</taxon>
        <taxon>Ditrysia</taxon>
        <taxon>Noctuoidea</taxon>
        <taxon>Noctuidae</taxon>
        <taxon>Noctuinae</taxon>
        <taxon>Hadenini</taxon>
        <taxon>Mythimna</taxon>
    </lineage>
</organism>
<comment type="caution">
    <text evidence="1">The sequence shown here is derived from an EMBL/GenBank/DDBJ whole genome shotgun (WGS) entry which is preliminary data.</text>
</comment>
<protein>
    <submittedName>
        <fullName evidence="1">Uncharacterized protein</fullName>
    </submittedName>
</protein>